<keyword evidence="3" id="KW-0547">Nucleotide-binding</keyword>
<dbReference type="EMBL" id="JAKGBZ010000066">
    <property type="protein sequence ID" value="MCF3948650.1"/>
    <property type="molecule type" value="Genomic_DNA"/>
</dbReference>
<keyword evidence="8" id="KW-1185">Reference proteome</keyword>
<protein>
    <submittedName>
        <fullName evidence="7">ABC transporter ATP-binding protein</fullName>
    </submittedName>
</protein>
<feature type="domain" description="ABC transporter" evidence="6">
    <location>
        <begin position="4"/>
        <end position="235"/>
    </location>
</feature>
<dbReference type="InterPro" id="IPR027417">
    <property type="entry name" value="P-loop_NTPase"/>
</dbReference>
<evidence type="ECO:0000313" key="7">
    <source>
        <dbReference type="EMBL" id="MCF3948650.1"/>
    </source>
</evidence>
<evidence type="ECO:0000256" key="3">
    <source>
        <dbReference type="ARBA" id="ARBA00022741"/>
    </source>
</evidence>
<gene>
    <name evidence="7" type="ORF">L2A60_18485</name>
</gene>
<evidence type="ECO:0000256" key="1">
    <source>
        <dbReference type="ARBA" id="ARBA00005417"/>
    </source>
</evidence>
<dbReference type="SMART" id="SM00382">
    <property type="entry name" value="AAA"/>
    <property type="match status" value="1"/>
</dbReference>
<proteinExistence type="inferred from homology"/>
<accession>A0ABS9E2N6</accession>
<evidence type="ECO:0000256" key="5">
    <source>
        <dbReference type="ARBA" id="ARBA00022970"/>
    </source>
</evidence>
<dbReference type="PANTHER" id="PTHR43820:SF4">
    <property type="entry name" value="HIGH-AFFINITY BRANCHED-CHAIN AMINO ACID TRANSPORT ATP-BINDING PROTEIN LIVF"/>
    <property type="match status" value="1"/>
</dbReference>
<dbReference type="InterPro" id="IPR030660">
    <property type="entry name" value="ABC_branched_ATPase_LivF/BraG"/>
</dbReference>
<evidence type="ECO:0000259" key="6">
    <source>
        <dbReference type="PROSITE" id="PS50893"/>
    </source>
</evidence>
<dbReference type="CDD" id="cd03224">
    <property type="entry name" value="ABC_TM1139_LivF_branched"/>
    <property type="match status" value="1"/>
</dbReference>
<keyword evidence="4 7" id="KW-0067">ATP-binding</keyword>
<dbReference type="InterPro" id="IPR003439">
    <property type="entry name" value="ABC_transporter-like_ATP-bd"/>
</dbReference>
<dbReference type="Proteomes" id="UP001521209">
    <property type="component" value="Unassembled WGS sequence"/>
</dbReference>
<reference evidence="7 8" key="1">
    <citation type="submission" date="2022-01" db="EMBL/GenBank/DDBJ databases">
        <authorList>
            <person name="Won M."/>
            <person name="Kim S.-J."/>
            <person name="Kwon S.-W."/>
        </authorList>
    </citation>
    <scope>NUCLEOTIDE SEQUENCE [LARGE SCALE GENOMIC DNA]</scope>
    <source>
        <strain evidence="7 8">KCTC 23505</strain>
    </source>
</reference>
<name>A0ABS9E2N6_9PROT</name>
<dbReference type="Pfam" id="PF00005">
    <property type="entry name" value="ABC_tran"/>
    <property type="match status" value="1"/>
</dbReference>
<keyword evidence="5" id="KW-0029">Amino-acid transport</keyword>
<dbReference type="PANTHER" id="PTHR43820">
    <property type="entry name" value="HIGH-AFFINITY BRANCHED-CHAIN AMINO ACID TRANSPORT ATP-BINDING PROTEIN LIVF"/>
    <property type="match status" value="1"/>
</dbReference>
<dbReference type="PIRSF" id="PIRSF039137">
    <property type="entry name" value="ABC_branched_ATPase"/>
    <property type="match status" value="1"/>
</dbReference>
<keyword evidence="2" id="KW-0813">Transport</keyword>
<evidence type="ECO:0000256" key="2">
    <source>
        <dbReference type="ARBA" id="ARBA00022448"/>
    </source>
</evidence>
<dbReference type="SUPFAM" id="SSF52540">
    <property type="entry name" value="P-loop containing nucleoside triphosphate hydrolases"/>
    <property type="match status" value="1"/>
</dbReference>
<dbReference type="InterPro" id="IPR003593">
    <property type="entry name" value="AAA+_ATPase"/>
</dbReference>
<comment type="similarity">
    <text evidence="1">Belongs to the ABC transporter superfamily.</text>
</comment>
<dbReference type="InterPro" id="IPR017871">
    <property type="entry name" value="ABC_transporter-like_CS"/>
</dbReference>
<comment type="caution">
    <text evidence="7">The sequence shown here is derived from an EMBL/GenBank/DDBJ whole genome shotgun (WGS) entry which is preliminary data.</text>
</comment>
<dbReference type="InterPro" id="IPR052156">
    <property type="entry name" value="BCAA_Transport_ATP-bd_LivF"/>
</dbReference>
<sequence>MSLLDIADLRVNYGQIEALKGISLTVSKREIIAILGANGAGKTTLMRTISGLLLPRSGTIHFDGVGITKLGADRIVRRGIAQSPEGRRVFGTLTVLENLRLGGFTRPHGEIAGSLDFVMSMFPRLAERRGQFAGTLSGGEQQMLAIGRALMAKPRLLLLDEPSLGLAPIIVQAIFRSLRQIARTGVTVLLVEQNARMALKLADRGYVLEVGRIVLTGEADTLLGSSEIQTAYLGGERSDGASLLS</sequence>
<dbReference type="Gene3D" id="3.40.50.300">
    <property type="entry name" value="P-loop containing nucleotide triphosphate hydrolases"/>
    <property type="match status" value="1"/>
</dbReference>
<dbReference type="GO" id="GO:0005524">
    <property type="term" value="F:ATP binding"/>
    <property type="evidence" value="ECO:0007669"/>
    <property type="project" value="UniProtKB-KW"/>
</dbReference>
<evidence type="ECO:0000256" key="4">
    <source>
        <dbReference type="ARBA" id="ARBA00022840"/>
    </source>
</evidence>
<dbReference type="PROSITE" id="PS00211">
    <property type="entry name" value="ABC_TRANSPORTER_1"/>
    <property type="match status" value="1"/>
</dbReference>
<organism evidence="7 8">
    <name type="scientific">Acidiphilium iwatense</name>
    <dbReference type="NCBI Taxonomy" id="768198"/>
    <lineage>
        <taxon>Bacteria</taxon>
        <taxon>Pseudomonadati</taxon>
        <taxon>Pseudomonadota</taxon>
        <taxon>Alphaproteobacteria</taxon>
        <taxon>Acetobacterales</taxon>
        <taxon>Acidocellaceae</taxon>
        <taxon>Acidiphilium</taxon>
    </lineage>
</organism>
<evidence type="ECO:0000313" key="8">
    <source>
        <dbReference type="Proteomes" id="UP001521209"/>
    </source>
</evidence>
<dbReference type="PROSITE" id="PS50893">
    <property type="entry name" value="ABC_TRANSPORTER_2"/>
    <property type="match status" value="1"/>
</dbReference>